<dbReference type="EnsemblMetazoa" id="HelroT168277">
    <property type="protein sequence ID" value="HelroP168277"/>
    <property type="gene ID" value="HelroG168277"/>
</dbReference>
<dbReference type="GeneID" id="20202292"/>
<gene>
    <name evidence="2" type="primary">20202292</name>
    <name evidence="1" type="ORF">HELRODRAFT_168277</name>
</gene>
<dbReference type="CTD" id="20202292"/>
<evidence type="ECO:0000313" key="2">
    <source>
        <dbReference type="EnsemblMetazoa" id="HelroP168277"/>
    </source>
</evidence>
<protein>
    <submittedName>
        <fullName evidence="1 2">Uncharacterized protein</fullName>
    </submittedName>
</protein>
<accession>T1F0E2</accession>
<dbReference type="KEGG" id="hro:HELRODRAFT_168277"/>
<dbReference type="HOGENOM" id="CLU_1961961_0_0_1"/>
<reference evidence="1 3" key="2">
    <citation type="journal article" date="2013" name="Nature">
        <title>Insights into bilaterian evolution from three spiralian genomes.</title>
        <authorList>
            <person name="Simakov O."/>
            <person name="Marletaz F."/>
            <person name="Cho S.J."/>
            <person name="Edsinger-Gonzales E."/>
            <person name="Havlak P."/>
            <person name="Hellsten U."/>
            <person name="Kuo D.H."/>
            <person name="Larsson T."/>
            <person name="Lv J."/>
            <person name="Arendt D."/>
            <person name="Savage R."/>
            <person name="Osoegawa K."/>
            <person name="de Jong P."/>
            <person name="Grimwood J."/>
            <person name="Chapman J.A."/>
            <person name="Shapiro H."/>
            <person name="Aerts A."/>
            <person name="Otillar R.P."/>
            <person name="Terry A.Y."/>
            <person name="Boore J.L."/>
            <person name="Grigoriev I.V."/>
            <person name="Lindberg D.R."/>
            <person name="Seaver E.C."/>
            <person name="Weisblat D.A."/>
            <person name="Putnam N.H."/>
            <person name="Rokhsar D.S."/>
        </authorList>
    </citation>
    <scope>NUCLEOTIDE SEQUENCE</scope>
</reference>
<dbReference type="Proteomes" id="UP000015101">
    <property type="component" value="Unassembled WGS sequence"/>
</dbReference>
<reference evidence="2" key="3">
    <citation type="submission" date="2015-06" db="UniProtKB">
        <authorList>
            <consortium name="EnsemblMetazoa"/>
        </authorList>
    </citation>
    <scope>IDENTIFICATION</scope>
</reference>
<name>T1F0E2_HELRO</name>
<sequence length="128" mass="15226">MHECLKQNLYYVQTNNINVTNRVGFKRGQKHSRNKRQKRNSQNNLFSQFSTNNNRLKKHKTSSSQDELLQTITNQNKRKCTRVAFTLQFNVRRIVLLRSAVQRDDDPTTPSIDVFQFPTMILFIIRRL</sequence>
<dbReference type="AlphaFoldDB" id="T1F0E2"/>
<dbReference type="EMBL" id="AMQM01002932">
    <property type="status" value="NOT_ANNOTATED_CDS"/>
    <property type="molecule type" value="Genomic_DNA"/>
</dbReference>
<keyword evidence="3" id="KW-1185">Reference proteome</keyword>
<evidence type="ECO:0000313" key="3">
    <source>
        <dbReference type="Proteomes" id="UP000015101"/>
    </source>
</evidence>
<dbReference type="RefSeq" id="XP_009012406.1">
    <property type="nucleotide sequence ID" value="XM_009014158.1"/>
</dbReference>
<organism evidence="2 3">
    <name type="scientific">Helobdella robusta</name>
    <name type="common">Californian leech</name>
    <dbReference type="NCBI Taxonomy" id="6412"/>
    <lineage>
        <taxon>Eukaryota</taxon>
        <taxon>Metazoa</taxon>
        <taxon>Spiralia</taxon>
        <taxon>Lophotrochozoa</taxon>
        <taxon>Annelida</taxon>
        <taxon>Clitellata</taxon>
        <taxon>Hirudinea</taxon>
        <taxon>Rhynchobdellida</taxon>
        <taxon>Glossiphoniidae</taxon>
        <taxon>Helobdella</taxon>
    </lineage>
</organism>
<proteinExistence type="predicted"/>
<dbReference type="InParanoid" id="T1F0E2"/>
<evidence type="ECO:0000313" key="1">
    <source>
        <dbReference type="EMBL" id="ESO09313.1"/>
    </source>
</evidence>
<dbReference type="EMBL" id="KB095959">
    <property type="protein sequence ID" value="ESO09313.1"/>
    <property type="molecule type" value="Genomic_DNA"/>
</dbReference>
<reference evidence="3" key="1">
    <citation type="submission" date="2012-12" db="EMBL/GenBank/DDBJ databases">
        <authorList>
            <person name="Hellsten U."/>
            <person name="Grimwood J."/>
            <person name="Chapman J.A."/>
            <person name="Shapiro H."/>
            <person name="Aerts A."/>
            <person name="Otillar R.P."/>
            <person name="Terry A.Y."/>
            <person name="Boore J.L."/>
            <person name="Simakov O."/>
            <person name="Marletaz F."/>
            <person name="Cho S.-J."/>
            <person name="Edsinger-Gonzales E."/>
            <person name="Havlak P."/>
            <person name="Kuo D.-H."/>
            <person name="Larsson T."/>
            <person name="Lv J."/>
            <person name="Arendt D."/>
            <person name="Savage R."/>
            <person name="Osoegawa K."/>
            <person name="de Jong P."/>
            <person name="Lindberg D.R."/>
            <person name="Seaver E.C."/>
            <person name="Weisblat D.A."/>
            <person name="Putnam N.H."/>
            <person name="Grigoriev I.V."/>
            <person name="Rokhsar D.S."/>
        </authorList>
    </citation>
    <scope>NUCLEOTIDE SEQUENCE</scope>
</reference>